<reference evidence="1" key="1">
    <citation type="submission" date="2015-02" db="EMBL/GenBank/DDBJ databases">
        <title>A novel member of the family Ruminococcaceae isolated from human feces.</title>
        <authorList>
            <person name="Shkoporov A.N."/>
            <person name="Chaplin A.V."/>
            <person name="Motuzova O.V."/>
            <person name="Kafarskaia L.I."/>
            <person name="Khokhlova E.V."/>
            <person name="Efimov B.A."/>
        </authorList>
    </citation>
    <scope>NUCLEOTIDE SEQUENCE [LARGE SCALE GENOMIC DNA]</scope>
    <source>
        <strain evidence="1">585-1</strain>
    </source>
</reference>
<dbReference type="Proteomes" id="UP000032483">
    <property type="component" value="Unassembled WGS sequence"/>
</dbReference>
<sequence>METLCELAFERAVELIRDRPQVYYRHGVWNAYYQRSTADVITSIMRSGYGADVYEKDGDLYVSVPADCDMW</sequence>
<comment type="caution">
    <text evidence="1">The sequence shown here is derived from an EMBL/GenBank/DDBJ whole genome shotgun (WGS) entry which is preliminary data.</text>
</comment>
<dbReference type="AlphaFoldDB" id="A0A0D8J0K8"/>
<proteinExistence type="predicted"/>
<keyword evidence="2" id="KW-1185">Reference proteome</keyword>
<protein>
    <submittedName>
        <fullName evidence="1">Uncharacterized protein</fullName>
    </submittedName>
</protein>
<gene>
    <name evidence="1" type="ORF">TQ39_08965</name>
</gene>
<accession>A0A0D8J0K8</accession>
<dbReference type="EMBL" id="JXXK01000010">
    <property type="protein sequence ID" value="KJF40086.1"/>
    <property type="molecule type" value="Genomic_DNA"/>
</dbReference>
<evidence type="ECO:0000313" key="2">
    <source>
        <dbReference type="Proteomes" id="UP000032483"/>
    </source>
</evidence>
<organism evidence="1 2">
    <name type="scientific">Ruthenibacterium lactatiformans</name>
    <dbReference type="NCBI Taxonomy" id="1550024"/>
    <lineage>
        <taxon>Bacteria</taxon>
        <taxon>Bacillati</taxon>
        <taxon>Bacillota</taxon>
        <taxon>Clostridia</taxon>
        <taxon>Eubacteriales</taxon>
        <taxon>Oscillospiraceae</taxon>
        <taxon>Ruthenibacterium</taxon>
    </lineage>
</organism>
<evidence type="ECO:0000313" key="1">
    <source>
        <dbReference type="EMBL" id="KJF40086.1"/>
    </source>
</evidence>
<name>A0A0D8J0K8_9FIRM</name>